<protein>
    <recommendedName>
        <fullName evidence="17">Leucine-rich repeat-containing N-terminal plant-type domain-containing protein</fullName>
    </recommendedName>
</protein>
<evidence type="ECO:0000256" key="1">
    <source>
        <dbReference type="ARBA" id="ARBA00004251"/>
    </source>
</evidence>
<keyword evidence="8 12" id="KW-1133">Transmembrane helix</keyword>
<keyword evidence="3" id="KW-1003">Cell membrane</keyword>
<organism evidence="15 16">
    <name type="scientific">Miscanthus lutarioriparius</name>
    <dbReference type="NCBI Taxonomy" id="422564"/>
    <lineage>
        <taxon>Eukaryota</taxon>
        <taxon>Viridiplantae</taxon>
        <taxon>Streptophyta</taxon>
        <taxon>Embryophyta</taxon>
        <taxon>Tracheophyta</taxon>
        <taxon>Spermatophyta</taxon>
        <taxon>Magnoliopsida</taxon>
        <taxon>Liliopsida</taxon>
        <taxon>Poales</taxon>
        <taxon>Poaceae</taxon>
        <taxon>PACMAD clade</taxon>
        <taxon>Panicoideae</taxon>
        <taxon>Andropogonodae</taxon>
        <taxon>Andropogoneae</taxon>
        <taxon>Saccharinae</taxon>
        <taxon>Miscanthus</taxon>
    </lineage>
</organism>
<keyword evidence="5 12" id="KW-0812">Transmembrane</keyword>
<keyword evidence="10" id="KW-0675">Receptor</keyword>
<gene>
    <name evidence="15" type="ORF">NCGR_LOCUS32212</name>
</gene>
<sequence length="718" mass="78205">MQREHHSSCKSKVSRLAMPFFGIVLLLAMAYPATSCNEQEKSSLLQFLAGLSYEDGIAMSWQDGTDCCKWEGITCNETGTVIEVSLASRSLEGSISPSLSELTGLLRLNLSYNSLSGSLPSGLLSSGNITVLDVSFNRLSGNLQEPLLSITEHPLQALNISSNMFTGEFPSTIWGKTRNLIAINASNNSFQGCIPSSFCISSSSFSVLDLSFNQFSGSIPAGLGKCSELRIVKAGHNCLSGSLPDELFNATSLQYLSFPDNSLHGLLDGAHIMKLRNLANLDLGGNMLNGKIPESIGQLKRLLELHLNNNNMSGALPSALSNCTNIIMIDLKSNNFSGELQIINFFNLPNLQALDLLYNNFTGTIPESIYSCSNLIALRLSSNNLHGQLSPRISNLKSLVFLSLGANNFTNITNTLRILKYCRNLTTLLIGTSFKGEAMPQDEIIDGFQNLRVLSITDCSLSGNIPLWLSKLKNLEMLFLNRNQLSGSIPAWIKNLNSLFHLDLSRNNLTGELPTALTEMPMLRTETTKAHMDSSAFKFELPLYLAHSFQYRIASTFKKTLDLGCNNLTGVIPQEIQLKSLQKLNFSFNGLSGEIPQQLSKLTNLQVLDLSSNHLTGAIPSALSNLHFLSEFNVSHNDLEGPIPSGGQLSTFPSSSFDGNPKLCGIIVAKFCGSVEAPTVSVPSTEKMNKRIAFVIAFGPFFGVGVLYDQIVLSRYFG</sequence>
<dbReference type="InterPro" id="IPR013210">
    <property type="entry name" value="LRR_N_plant-typ"/>
</dbReference>
<evidence type="ECO:0000256" key="9">
    <source>
        <dbReference type="ARBA" id="ARBA00023136"/>
    </source>
</evidence>
<proteinExistence type="inferred from homology"/>
<dbReference type="Gene3D" id="3.80.10.10">
    <property type="entry name" value="Ribonuclease Inhibitor"/>
    <property type="match status" value="4"/>
</dbReference>
<accession>A0A811PQ83</accession>
<dbReference type="FunFam" id="3.80.10.10:FF:000403">
    <property type="entry name" value="Receptor-like protein 2"/>
    <property type="match status" value="1"/>
</dbReference>
<dbReference type="Pfam" id="PF23598">
    <property type="entry name" value="LRR_14"/>
    <property type="match status" value="1"/>
</dbReference>
<dbReference type="SMART" id="SM00365">
    <property type="entry name" value="LRR_SD22"/>
    <property type="match status" value="3"/>
</dbReference>
<keyword evidence="9 12" id="KW-0472">Membrane</keyword>
<keyword evidence="11" id="KW-0325">Glycoprotein</keyword>
<dbReference type="GO" id="GO:0005886">
    <property type="term" value="C:plasma membrane"/>
    <property type="evidence" value="ECO:0007669"/>
    <property type="project" value="UniProtKB-SubCell"/>
</dbReference>
<evidence type="ECO:0000256" key="11">
    <source>
        <dbReference type="ARBA" id="ARBA00023180"/>
    </source>
</evidence>
<dbReference type="InterPro" id="IPR003591">
    <property type="entry name" value="Leu-rich_rpt_typical-subtyp"/>
</dbReference>
<comment type="similarity">
    <text evidence="2">Belongs to the RLP family.</text>
</comment>
<keyword evidence="4" id="KW-0433">Leucine-rich repeat</keyword>
<keyword evidence="16" id="KW-1185">Reference proteome</keyword>
<dbReference type="Pfam" id="PF08263">
    <property type="entry name" value="LRRNT_2"/>
    <property type="match status" value="1"/>
</dbReference>
<dbReference type="PANTHER" id="PTHR48052:SF81">
    <property type="entry name" value="LEUCINE-RICH REPEAT-CONTAINING N-TERMINAL PLANT-TYPE DOMAIN-CONTAINING PROTEIN"/>
    <property type="match status" value="1"/>
</dbReference>
<comment type="subcellular location">
    <subcellularLocation>
        <location evidence="1">Cell membrane</location>
        <topology evidence="1">Single-pass type I membrane protein</topology>
    </subcellularLocation>
</comment>
<dbReference type="FunFam" id="3.80.10.10:FF:000213">
    <property type="entry name" value="Tyrosine-sulfated glycopeptide receptor 1"/>
    <property type="match status" value="1"/>
</dbReference>
<feature type="domain" description="Leucine-rich repeat-containing N-terminal plant-type" evidence="13">
    <location>
        <begin position="38"/>
        <end position="76"/>
    </location>
</feature>
<evidence type="ECO:0000256" key="2">
    <source>
        <dbReference type="ARBA" id="ARBA00009592"/>
    </source>
</evidence>
<dbReference type="InterPro" id="IPR055414">
    <property type="entry name" value="LRR_R13L4/SHOC2-like"/>
</dbReference>
<dbReference type="InterPro" id="IPR001611">
    <property type="entry name" value="Leu-rich_rpt"/>
</dbReference>
<dbReference type="FunFam" id="3.80.10.10:FF:000530">
    <property type="entry name" value="Receptor-like protein 2"/>
    <property type="match status" value="1"/>
</dbReference>
<dbReference type="SUPFAM" id="SSF52058">
    <property type="entry name" value="L domain-like"/>
    <property type="match status" value="2"/>
</dbReference>
<dbReference type="Proteomes" id="UP000604825">
    <property type="component" value="Unassembled WGS sequence"/>
</dbReference>
<dbReference type="PANTHER" id="PTHR48052">
    <property type="entry name" value="UNNAMED PRODUCT"/>
    <property type="match status" value="1"/>
</dbReference>
<evidence type="ECO:0000256" key="8">
    <source>
        <dbReference type="ARBA" id="ARBA00022989"/>
    </source>
</evidence>
<evidence type="ECO:0000256" key="4">
    <source>
        <dbReference type="ARBA" id="ARBA00022614"/>
    </source>
</evidence>
<dbReference type="EMBL" id="CAJGYO010000007">
    <property type="protein sequence ID" value="CAD6248049.1"/>
    <property type="molecule type" value="Genomic_DNA"/>
</dbReference>
<dbReference type="PROSITE" id="PS51450">
    <property type="entry name" value="LRR"/>
    <property type="match status" value="1"/>
</dbReference>
<evidence type="ECO:0000259" key="13">
    <source>
        <dbReference type="Pfam" id="PF08263"/>
    </source>
</evidence>
<dbReference type="SMART" id="SM00369">
    <property type="entry name" value="LRR_TYP"/>
    <property type="match status" value="8"/>
</dbReference>
<name>A0A811PQ83_9POAL</name>
<dbReference type="PRINTS" id="PR00019">
    <property type="entry name" value="LEURICHRPT"/>
</dbReference>
<dbReference type="Pfam" id="PF13855">
    <property type="entry name" value="LRR_8"/>
    <property type="match status" value="1"/>
</dbReference>
<evidence type="ECO:0008006" key="17">
    <source>
        <dbReference type="Google" id="ProtNLM"/>
    </source>
</evidence>
<comment type="caution">
    <text evidence="15">The sequence shown here is derived from an EMBL/GenBank/DDBJ whole genome shotgun (WGS) entry which is preliminary data.</text>
</comment>
<keyword evidence="6" id="KW-0732">Signal</keyword>
<reference evidence="15" key="1">
    <citation type="submission" date="2020-10" db="EMBL/GenBank/DDBJ databases">
        <authorList>
            <person name="Han B."/>
            <person name="Lu T."/>
            <person name="Zhao Q."/>
            <person name="Huang X."/>
            <person name="Zhao Y."/>
        </authorList>
    </citation>
    <scope>NUCLEOTIDE SEQUENCE</scope>
</reference>
<evidence type="ECO:0000313" key="15">
    <source>
        <dbReference type="EMBL" id="CAD6248049.1"/>
    </source>
</evidence>
<evidence type="ECO:0000256" key="12">
    <source>
        <dbReference type="SAM" id="Phobius"/>
    </source>
</evidence>
<keyword evidence="7" id="KW-0677">Repeat</keyword>
<evidence type="ECO:0000259" key="14">
    <source>
        <dbReference type="Pfam" id="PF23598"/>
    </source>
</evidence>
<feature type="domain" description="Disease resistance R13L4/SHOC-2-like LRR" evidence="14">
    <location>
        <begin position="347"/>
        <end position="524"/>
    </location>
</feature>
<evidence type="ECO:0000256" key="7">
    <source>
        <dbReference type="ARBA" id="ARBA00022737"/>
    </source>
</evidence>
<evidence type="ECO:0000313" key="16">
    <source>
        <dbReference type="Proteomes" id="UP000604825"/>
    </source>
</evidence>
<feature type="transmembrane region" description="Helical" evidence="12">
    <location>
        <begin position="692"/>
        <end position="713"/>
    </location>
</feature>
<dbReference type="Pfam" id="PF00560">
    <property type="entry name" value="LRR_1"/>
    <property type="match status" value="5"/>
</dbReference>
<dbReference type="OrthoDB" id="1740823at2759"/>
<evidence type="ECO:0000256" key="6">
    <source>
        <dbReference type="ARBA" id="ARBA00022729"/>
    </source>
</evidence>
<dbReference type="InterPro" id="IPR032675">
    <property type="entry name" value="LRR_dom_sf"/>
</dbReference>
<evidence type="ECO:0000256" key="5">
    <source>
        <dbReference type="ARBA" id="ARBA00022692"/>
    </source>
</evidence>
<evidence type="ECO:0000256" key="10">
    <source>
        <dbReference type="ARBA" id="ARBA00023170"/>
    </source>
</evidence>
<evidence type="ECO:0000256" key="3">
    <source>
        <dbReference type="ARBA" id="ARBA00022475"/>
    </source>
</evidence>
<dbReference type="AlphaFoldDB" id="A0A811PQ83"/>